<name>A0A6J7H527_9ZZZZ</name>
<sequence length="113" mass="11074">MRGDRGAATVFAVAMAAILFGGGVVGLAVAESTVRHTRLGHVADSAALAAAASGCPLAERLANESGVALDSCDFDGLDAVVSVSCPGGGLLSRLAMLSDQPPPRLSASARAGP</sequence>
<evidence type="ECO:0000259" key="1">
    <source>
        <dbReference type="Pfam" id="PF13400"/>
    </source>
</evidence>
<protein>
    <submittedName>
        <fullName evidence="2">Unannotated protein</fullName>
    </submittedName>
</protein>
<dbReference type="NCBIfam" id="TIGR03816">
    <property type="entry name" value="tadE_like_DECH"/>
    <property type="match status" value="1"/>
</dbReference>
<dbReference type="Pfam" id="PF13400">
    <property type="entry name" value="Tad"/>
    <property type="match status" value="1"/>
</dbReference>
<dbReference type="InterPro" id="IPR028087">
    <property type="entry name" value="Tad_N"/>
</dbReference>
<feature type="domain" description="Putative Flp pilus-assembly TadG-like N-terminal" evidence="1">
    <location>
        <begin position="6"/>
        <end position="52"/>
    </location>
</feature>
<evidence type="ECO:0000313" key="2">
    <source>
        <dbReference type="EMBL" id="CAB4914902.1"/>
    </source>
</evidence>
<dbReference type="EMBL" id="CAFBMR010000038">
    <property type="protein sequence ID" value="CAB4914902.1"/>
    <property type="molecule type" value="Genomic_DNA"/>
</dbReference>
<organism evidence="2">
    <name type="scientific">freshwater metagenome</name>
    <dbReference type="NCBI Taxonomy" id="449393"/>
    <lineage>
        <taxon>unclassified sequences</taxon>
        <taxon>metagenomes</taxon>
        <taxon>ecological metagenomes</taxon>
    </lineage>
</organism>
<dbReference type="AlphaFoldDB" id="A0A6J7H527"/>
<gene>
    <name evidence="2" type="ORF">UFOPK3610_01056</name>
</gene>
<proteinExistence type="predicted"/>
<accession>A0A6J7H527</accession>
<reference evidence="2" key="1">
    <citation type="submission" date="2020-05" db="EMBL/GenBank/DDBJ databases">
        <authorList>
            <person name="Chiriac C."/>
            <person name="Salcher M."/>
            <person name="Ghai R."/>
            <person name="Kavagutti S V."/>
        </authorList>
    </citation>
    <scope>NUCLEOTIDE SEQUENCE</scope>
</reference>
<dbReference type="InterPro" id="IPR021202">
    <property type="entry name" value="Rv3654c-like"/>
</dbReference>